<evidence type="ECO:0000313" key="2">
    <source>
        <dbReference type="EMBL" id="BEH03462.1"/>
    </source>
</evidence>
<dbReference type="CDD" id="cd07344">
    <property type="entry name" value="M48_yhfN_like"/>
    <property type="match status" value="1"/>
</dbReference>
<name>A0AAN0MIG8_9ACTN</name>
<accession>A0AAN0MIG8</accession>
<reference evidence="2" key="1">
    <citation type="journal article" date="2024" name="Int. J. Syst. Evol. Microbiol.">
        <title>Brooklawnia propionicigenes sp. nov., a facultatively anaerobic, propionate-producing bacterium isolated from a methanogenic reactor treating waste from cattle farms.</title>
        <authorList>
            <person name="Akita Y."/>
            <person name="Ueki A."/>
            <person name="Tonouchi A."/>
            <person name="Sugawara Y."/>
            <person name="Honma S."/>
            <person name="Kaku N."/>
            <person name="Ueki K."/>
        </authorList>
    </citation>
    <scope>NUCLEOTIDE SEQUENCE</scope>
    <source>
        <strain evidence="2">SH051</strain>
    </source>
</reference>
<feature type="domain" description="YgjP-like metallopeptidase" evidence="1">
    <location>
        <begin position="97"/>
        <end position="179"/>
    </location>
</feature>
<dbReference type="RefSeq" id="WP_286265990.1">
    <property type="nucleotide sequence ID" value="NZ_AP028056.1"/>
</dbReference>
<sequence>MPSFQQSPPAAEALPTAALRLPPLPDGLAGVRVRRSTRRRKTVSARLEAGEIIVFLPCGLSTSQEQEWVNRMVERVVTKRARPARSDEELARRADEIATRYLDVPAGCELRASSVRWVTNMNHRGGSCSVDTGAIRLSDRLRQMPDWVVGYVLAHELAHLKYAGHGPKFWALVKHYPQAERAGGYLDGWSAARSSTPGS</sequence>
<evidence type="ECO:0000313" key="3">
    <source>
        <dbReference type="Proteomes" id="UP001431656"/>
    </source>
</evidence>
<dbReference type="AlphaFoldDB" id="A0AAN0MIG8"/>
<dbReference type="Proteomes" id="UP001431656">
    <property type="component" value="Chromosome"/>
</dbReference>
<dbReference type="Gene3D" id="3.30.2010.10">
    <property type="entry name" value="Metalloproteases ('zincins'), catalytic domain"/>
    <property type="match status" value="1"/>
</dbReference>
<dbReference type="InterPro" id="IPR053136">
    <property type="entry name" value="UTP_pyrophosphatase-like"/>
</dbReference>
<gene>
    <name evidence="2" type="ORF">brsh051_27430</name>
</gene>
<dbReference type="KEGG" id="broo:brsh051_27430"/>
<dbReference type="PANTHER" id="PTHR30399:SF1">
    <property type="entry name" value="UTP PYROPHOSPHATASE"/>
    <property type="match status" value="1"/>
</dbReference>
<dbReference type="InterPro" id="IPR002725">
    <property type="entry name" value="YgjP-like_metallopeptidase"/>
</dbReference>
<evidence type="ECO:0000259" key="1">
    <source>
        <dbReference type="Pfam" id="PF01863"/>
    </source>
</evidence>
<dbReference type="EMBL" id="AP028056">
    <property type="protein sequence ID" value="BEH03462.1"/>
    <property type="molecule type" value="Genomic_DNA"/>
</dbReference>
<organism evidence="2 3">
    <name type="scientific">Brooklawnia propionicigenes</name>
    <dbReference type="NCBI Taxonomy" id="3041175"/>
    <lineage>
        <taxon>Bacteria</taxon>
        <taxon>Bacillati</taxon>
        <taxon>Actinomycetota</taxon>
        <taxon>Actinomycetes</taxon>
        <taxon>Propionibacteriales</taxon>
        <taxon>Propionibacteriaceae</taxon>
        <taxon>Brooklawnia</taxon>
    </lineage>
</organism>
<keyword evidence="3" id="KW-1185">Reference proteome</keyword>
<proteinExistence type="predicted"/>
<protein>
    <submittedName>
        <fullName evidence="2">M48 family metallopeptidase</fullName>
    </submittedName>
</protein>
<dbReference type="Pfam" id="PF01863">
    <property type="entry name" value="YgjP-like"/>
    <property type="match status" value="1"/>
</dbReference>
<dbReference type="PANTHER" id="PTHR30399">
    <property type="entry name" value="UNCHARACTERIZED PROTEIN YGJP"/>
    <property type="match status" value="1"/>
</dbReference>